<feature type="domain" description="Putative zinc-finger" evidence="3">
    <location>
        <begin position="1908"/>
        <end position="1927"/>
    </location>
</feature>
<feature type="region of interest" description="Disordered" evidence="2">
    <location>
        <begin position="1738"/>
        <end position="1760"/>
    </location>
</feature>
<feature type="region of interest" description="Disordered" evidence="2">
    <location>
        <begin position="805"/>
        <end position="892"/>
    </location>
</feature>
<feature type="compositionally biased region" description="Basic residues" evidence="2">
    <location>
        <begin position="1"/>
        <end position="21"/>
    </location>
</feature>
<protein>
    <recommendedName>
        <fullName evidence="3">Putative zinc-finger domain-containing protein</fullName>
    </recommendedName>
</protein>
<evidence type="ECO:0000256" key="1">
    <source>
        <dbReference type="SAM" id="Coils"/>
    </source>
</evidence>
<comment type="caution">
    <text evidence="4">The sequence shown here is derived from an EMBL/GenBank/DDBJ whole genome shotgun (WGS) entry which is preliminary data.</text>
</comment>
<feature type="region of interest" description="Disordered" evidence="2">
    <location>
        <begin position="1331"/>
        <end position="1361"/>
    </location>
</feature>
<feature type="compositionally biased region" description="Basic and acidic residues" evidence="2">
    <location>
        <begin position="742"/>
        <end position="756"/>
    </location>
</feature>
<feature type="compositionally biased region" description="Basic and acidic residues" evidence="2">
    <location>
        <begin position="846"/>
        <end position="869"/>
    </location>
</feature>
<feature type="region of interest" description="Disordered" evidence="2">
    <location>
        <begin position="704"/>
        <end position="767"/>
    </location>
</feature>
<feature type="compositionally biased region" description="Basic and acidic residues" evidence="2">
    <location>
        <begin position="1831"/>
        <end position="1843"/>
    </location>
</feature>
<evidence type="ECO:0000259" key="3">
    <source>
        <dbReference type="Pfam" id="PF10650"/>
    </source>
</evidence>
<evidence type="ECO:0000313" key="4">
    <source>
        <dbReference type="EMBL" id="KAK8753999.1"/>
    </source>
</evidence>
<feature type="compositionally biased region" description="Polar residues" evidence="2">
    <location>
        <begin position="1018"/>
        <end position="1028"/>
    </location>
</feature>
<feature type="region of interest" description="Disordered" evidence="2">
    <location>
        <begin position="2025"/>
        <end position="2044"/>
    </location>
</feature>
<feature type="compositionally biased region" description="Basic and acidic residues" evidence="2">
    <location>
        <begin position="1347"/>
        <end position="1357"/>
    </location>
</feature>
<feature type="compositionally biased region" description="Polar residues" evidence="2">
    <location>
        <begin position="834"/>
        <end position="844"/>
    </location>
</feature>
<feature type="coiled-coil region" evidence="1">
    <location>
        <begin position="1607"/>
        <end position="1676"/>
    </location>
</feature>
<dbReference type="EMBL" id="JARKIK010000001">
    <property type="protein sequence ID" value="KAK8753999.1"/>
    <property type="molecule type" value="Genomic_DNA"/>
</dbReference>
<feature type="region of interest" description="Disordered" evidence="2">
    <location>
        <begin position="124"/>
        <end position="147"/>
    </location>
</feature>
<feature type="region of interest" description="Disordered" evidence="2">
    <location>
        <begin position="2383"/>
        <end position="2406"/>
    </location>
</feature>
<feature type="compositionally biased region" description="Low complexity" evidence="2">
    <location>
        <begin position="2025"/>
        <end position="2035"/>
    </location>
</feature>
<feature type="non-terminal residue" evidence="4">
    <location>
        <position position="1"/>
    </location>
</feature>
<dbReference type="Pfam" id="PF10650">
    <property type="entry name" value="zf-C3H1"/>
    <property type="match status" value="1"/>
</dbReference>
<sequence>SSKLPPLHKSHSQKSTSKHTWPKSPVQKYVYRKSPLLHSYFKSSKGLGRGSIVARSQKLCQTKLTKDKVGKSSKVDLKTVFKADQPSKEKIQDSVLMKGQKQPPPGSLGEMLLKKTLKGKLKVRPEAGEPDTLTDKESGVNTSGVKRDIPMGELTMDIAQECYTLDQEDDEELQLRLIALQSSLRVLSDVRKEGQDLMSSSLVTKLPQVKSNEAEGENSQPVDFDQLQQSLGKFSLCSNSEGILESSPKSDILEYLNEMGKDDDSGDSSSVEAIEPILDELSQSSPQSAATPDSIREIAIDTNKSYIGDVDSGKLVQNAEEINKDVKELSDCNQDPIDMDICDSSPGEDDGDTLEEEVFQEIGDDISLSNKESLDKSVKNILNDCSNTVKESSTSSGGPEGSQHNFQIPVEWAYMMPPPPPPDQPANDLSNINNWCYDQNMYLQTMQTQYDSNPQYNHYGLQGVTNAEWGVQQSQSPQWNCSPNEDHENNLTNKAVGPPKASTSQEGDESHSCKVEKFEENDHMAEPQKDLKDLPAEQYQAFMSVVLKQQTSQPKQAVTNDNSQRTLIEVPLIKDVGKGLSHNCERDQLLSKIQLNTSKRKRRRERQKYRIKQLKRKMLAGSKIIRQLEPVIKDTVANLKSEPVPEEEDEDLLRAKLLIDLSIKNQQKTVASRVKQVPAASVESSQYSCYQKKLDKLAFEAREASDSSPVPSYPSSSESSPVARTRVSQASLHKNVHKLQARIKEGSPTHKFRTDSRQSLSDIGGIGLDPKSSQYDYAVPHDANAESESPKFMFPLVKPVIINLKSDSEDETEEGRVENQTKSRDPKTVAEPKASSSGAISNSIDRFLKSIRNRDQPGEEFRSMKENARASRQNSAGISSRCKTAAKDSTPNVVRHLSRTQQMEYRLLKEKLREKELLHLKKQLQQRRPTIPTKKNRISFADSPESPDWENKSSFRVVSADHSDKCHIASHLGPERESIHDCPEAELKSGNLGMSNSREVCFKEMGRLQIQLANISSYEDQSNVTSSEEAGESGRDEPQAAIDTVAGESSQEVSGAEEDEETLRMMVFQTLQKKASDRKEQNQGRMTTLEFPQNEATASEDKKSATTLRVVIHQKVDDTMKKEYASQDNVRKVIIQQSETESHKDHQDVDMGGEWMVLDEVLGEGIEGNGGNHTSDGEEGKLCDEFGNEVAKEEIERECRSLVVTNSIQTINNASGMSDISSRLRDDGINVDEMKERVSMSSSKIAVAESKCNVKIDNLNKASHEMLDKFENRAGNENTSQRLDLDKTQSCKSVSELKQENVETNVDCVDGQKVRKVVSCSSDGIEVRTDVGTRNSDISESENSRATQREPDLKINKDGGNLCGSEGGSTLRDQSLTSDIISSSAELIGSLFECDREEKKPGTGICAELKEGESIRNKDRASCLKNNQCLDSSIKTQEVLSETLKLEPEKVTGYTEESKIRHNVAETVDFCSDISPKVSEVKKHEYDSNSKKFPSKLTTVEHSLKSETQGISSKNSETSTEVRTRVKQLTSLVETVKHPANKDSSAILGKCESSSAKVQEGPGASRKGKAKDNQEKPVNSKKMMLLKRIEQEYTEKRLGFTKVISVLASLVQEAREEELQRQSLKKNVLQLRAQLKQMEGQLETKSSAVKTKMESIRELQTQITKDRLLINELEQKGKLLGQQEFGSSYSLPKVLGSPHSKTKEAFRKKQLASNIDALRQQMRDVSNKSKARLQVAALKADDHGHTGNSKGLLRADKNPATESRLVQMTGTPNCYLGKHGTAIQGNVKNAAKTLFQAEELKDKINQQSSKATSSSKSKDDSTKNLSFVNNELKRKEPPSSDERVVKVAKIQDGGRNNSCEEKASPGGGKNLSAALCPRQLVGQSPIQRNKAHLDKLEGGEKLDEMNVLCPYDLLGRCNDDSCTYQHLAQPRNGSCGLMSPAASLTAKTEEQLRCTKTGMGRAGSNAGTGRIELDTSVAKMKSDMGKGKPGPNLRAEVKKLDKGSQKTGLNMEQERPGPDVTVAVSGTGKKSSTMTGGIGPDIGAEKTRLDTLTGMVGPSEGLIERGPCSEKGSMGPSRGMKLDAGTGKTKPDDVGEAIIEKTPVTEVTQRECSGHVDEAFIPLDFRIKEASLEASIKPSVSHAKGISSNLKEGVHTVPALEQENTNVHEKLKRERECENSLVNSVSTEERDNAKHKRCRVGSEDNTSECDGTAILCKNEFKDVSENSHNTVEKETLSNESNRIMEEDIRTECKEHLTGNLAEVNTVKETVKNCVGDGKTNQGIEIGGVPYCMVSADGQEIHSFEPDMEELKGFQEISQEIKSDSSTRNNNLNTSISFGNLLYEPAQEKHKQLKVKSVKVLSKGKKKEDSSENLLPEIQDESCQLLDSNAKPPPLSRRPVRRRKAQSVNIAAVGKSNVSKDLSNQCRTTRAAGRRSKRGVPETVVNTPPKDSLGGCSESGANRRDKKTRATKNKRNRGRGSASRGRKR</sequence>
<keyword evidence="5" id="KW-1185">Reference proteome</keyword>
<feature type="compositionally biased region" description="Polar residues" evidence="2">
    <location>
        <begin position="472"/>
        <end position="483"/>
    </location>
</feature>
<feature type="region of interest" description="Disordered" evidence="2">
    <location>
        <begin position="1018"/>
        <end position="1038"/>
    </location>
</feature>
<feature type="region of interest" description="Disordered" evidence="2">
    <location>
        <begin position="2055"/>
        <end position="2093"/>
    </location>
</feature>
<feature type="region of interest" description="Disordered" evidence="2">
    <location>
        <begin position="1804"/>
        <end position="1843"/>
    </location>
</feature>
<feature type="compositionally biased region" description="Polar residues" evidence="2">
    <location>
        <begin position="870"/>
        <end position="892"/>
    </location>
</feature>
<feature type="region of interest" description="Disordered" evidence="2">
    <location>
        <begin position="258"/>
        <end position="292"/>
    </location>
</feature>
<feature type="region of interest" description="Disordered" evidence="2">
    <location>
        <begin position="88"/>
        <end position="109"/>
    </location>
</feature>
<feature type="region of interest" description="Disordered" evidence="2">
    <location>
        <begin position="2418"/>
        <end position="2487"/>
    </location>
</feature>
<feature type="compositionally biased region" description="Basic and acidic residues" evidence="2">
    <location>
        <begin position="124"/>
        <end position="138"/>
    </location>
</feature>
<feature type="compositionally biased region" description="Polar residues" evidence="2">
    <location>
        <begin position="281"/>
        <end position="291"/>
    </location>
</feature>
<feature type="compositionally biased region" description="Polar residues" evidence="2">
    <location>
        <begin position="2418"/>
        <end position="2427"/>
    </location>
</feature>
<feature type="compositionally biased region" description="Low complexity" evidence="2">
    <location>
        <begin position="706"/>
        <end position="721"/>
    </location>
</feature>
<feature type="region of interest" description="Disordered" evidence="2">
    <location>
        <begin position="1504"/>
        <end position="1523"/>
    </location>
</feature>
<organism evidence="4 5">
    <name type="scientific">Cherax quadricarinatus</name>
    <name type="common">Australian red claw crayfish</name>
    <dbReference type="NCBI Taxonomy" id="27406"/>
    <lineage>
        <taxon>Eukaryota</taxon>
        <taxon>Metazoa</taxon>
        <taxon>Ecdysozoa</taxon>
        <taxon>Arthropoda</taxon>
        <taxon>Crustacea</taxon>
        <taxon>Multicrustacea</taxon>
        <taxon>Malacostraca</taxon>
        <taxon>Eumalacostraca</taxon>
        <taxon>Eucarida</taxon>
        <taxon>Decapoda</taxon>
        <taxon>Pleocyemata</taxon>
        <taxon>Astacidea</taxon>
        <taxon>Parastacoidea</taxon>
        <taxon>Parastacidae</taxon>
        <taxon>Cherax</taxon>
    </lineage>
</organism>
<feature type="region of interest" description="Disordered" evidence="2">
    <location>
        <begin position="1"/>
        <end position="25"/>
    </location>
</feature>
<feature type="compositionally biased region" description="Basic and acidic residues" evidence="2">
    <location>
        <begin position="814"/>
        <end position="830"/>
    </location>
</feature>
<feature type="compositionally biased region" description="Basic and acidic residues" evidence="2">
    <location>
        <begin position="508"/>
        <end position="526"/>
    </location>
</feature>
<accession>A0AAW0YMM9</accession>
<evidence type="ECO:0000256" key="2">
    <source>
        <dbReference type="SAM" id="MobiDB-lite"/>
    </source>
</evidence>
<dbReference type="Proteomes" id="UP001445076">
    <property type="component" value="Unassembled WGS sequence"/>
</dbReference>
<proteinExistence type="predicted"/>
<feature type="compositionally biased region" description="Basic residues" evidence="2">
    <location>
        <begin position="2463"/>
        <end position="2487"/>
    </location>
</feature>
<gene>
    <name evidence="4" type="ORF">OTU49_007027</name>
</gene>
<feature type="region of interest" description="Disordered" evidence="2">
    <location>
        <begin position="472"/>
        <end position="526"/>
    </location>
</feature>
<dbReference type="InterPro" id="IPR019607">
    <property type="entry name" value="Putative_zinc-finger_domain"/>
</dbReference>
<feature type="region of interest" description="Disordered" evidence="2">
    <location>
        <begin position="1544"/>
        <end position="1579"/>
    </location>
</feature>
<evidence type="ECO:0000313" key="5">
    <source>
        <dbReference type="Proteomes" id="UP001445076"/>
    </source>
</evidence>
<keyword evidence="1" id="KW-0175">Coiled coil</keyword>
<reference evidence="4 5" key="1">
    <citation type="journal article" date="2024" name="BMC Genomics">
        <title>Genome assembly of redclaw crayfish (Cherax quadricarinatus) provides insights into its immune adaptation and hypoxia tolerance.</title>
        <authorList>
            <person name="Liu Z."/>
            <person name="Zheng J."/>
            <person name="Li H."/>
            <person name="Fang K."/>
            <person name="Wang S."/>
            <person name="He J."/>
            <person name="Zhou D."/>
            <person name="Weng S."/>
            <person name="Chi M."/>
            <person name="Gu Z."/>
            <person name="He J."/>
            <person name="Li F."/>
            <person name="Wang M."/>
        </authorList>
    </citation>
    <scope>NUCLEOTIDE SEQUENCE [LARGE SCALE GENOMIC DNA]</scope>
    <source>
        <strain evidence="4">ZL_2023a</strain>
    </source>
</reference>
<name>A0AAW0YMM9_CHEQU</name>